<dbReference type="PANTHER" id="PTHR46232:SF1">
    <property type="entry name" value="SWI_SNF-RELATED MATRIX-ASSOCIATED ACTIN-DEPENDENT REGULATOR OF CHROMATIN SUBFAMILY E MEMBER 1"/>
    <property type="match status" value="1"/>
</dbReference>
<proteinExistence type="predicted"/>
<comment type="caution">
    <text evidence="3">The sequence shown here is derived from an EMBL/GenBank/DDBJ whole genome shotgun (WGS) entry which is preliminary data.</text>
</comment>
<protein>
    <submittedName>
        <fullName evidence="3">Uncharacterized protein</fullName>
    </submittedName>
</protein>
<feature type="compositionally biased region" description="Polar residues" evidence="2">
    <location>
        <begin position="308"/>
        <end position="337"/>
    </location>
</feature>
<feature type="compositionally biased region" description="Polar residues" evidence="2">
    <location>
        <begin position="351"/>
        <end position="363"/>
    </location>
</feature>
<dbReference type="EMBL" id="CAJNOE010000155">
    <property type="protein sequence ID" value="CAF0988668.1"/>
    <property type="molecule type" value="Genomic_DNA"/>
</dbReference>
<evidence type="ECO:0000256" key="1">
    <source>
        <dbReference type="SAM" id="Coils"/>
    </source>
</evidence>
<accession>A0A814G451</accession>
<dbReference type="PANTHER" id="PTHR46232">
    <property type="entry name" value="SMARCE1 REGULATOR OF CHROMATIN"/>
    <property type="match status" value="1"/>
</dbReference>
<feature type="compositionally biased region" description="Polar residues" evidence="2">
    <location>
        <begin position="442"/>
        <end position="451"/>
    </location>
</feature>
<dbReference type="Proteomes" id="UP000663860">
    <property type="component" value="Unassembled WGS sequence"/>
</dbReference>
<feature type="compositionally biased region" description="Low complexity" evidence="2">
    <location>
        <begin position="24"/>
        <end position="49"/>
    </location>
</feature>
<name>A0A814G451_9BILA</name>
<evidence type="ECO:0000313" key="5">
    <source>
        <dbReference type="Proteomes" id="UP000663860"/>
    </source>
</evidence>
<dbReference type="GO" id="GO:0016922">
    <property type="term" value="F:nuclear receptor binding"/>
    <property type="evidence" value="ECO:0007669"/>
    <property type="project" value="TreeGrafter"/>
</dbReference>
<evidence type="ECO:0000313" key="3">
    <source>
        <dbReference type="EMBL" id="CAF0988668.1"/>
    </source>
</evidence>
<dbReference type="GO" id="GO:0045892">
    <property type="term" value="P:negative regulation of DNA-templated transcription"/>
    <property type="evidence" value="ECO:0007669"/>
    <property type="project" value="TreeGrafter"/>
</dbReference>
<feature type="region of interest" description="Disordered" evidence="2">
    <location>
        <begin position="308"/>
        <end position="459"/>
    </location>
</feature>
<feature type="compositionally biased region" description="Low complexity" evidence="2">
    <location>
        <begin position="553"/>
        <end position="575"/>
    </location>
</feature>
<feature type="compositionally biased region" description="Polar residues" evidence="2">
    <location>
        <begin position="60"/>
        <end position="86"/>
    </location>
</feature>
<evidence type="ECO:0000256" key="2">
    <source>
        <dbReference type="SAM" id="MobiDB-lite"/>
    </source>
</evidence>
<feature type="coiled-coil region" evidence="1">
    <location>
        <begin position="200"/>
        <end position="265"/>
    </location>
</feature>
<organism evidence="3 5">
    <name type="scientific">Adineta steineri</name>
    <dbReference type="NCBI Taxonomy" id="433720"/>
    <lineage>
        <taxon>Eukaryota</taxon>
        <taxon>Metazoa</taxon>
        <taxon>Spiralia</taxon>
        <taxon>Gnathifera</taxon>
        <taxon>Rotifera</taxon>
        <taxon>Eurotatoria</taxon>
        <taxon>Bdelloidea</taxon>
        <taxon>Adinetida</taxon>
        <taxon>Adinetidae</taxon>
        <taxon>Adineta</taxon>
    </lineage>
</organism>
<feature type="compositionally biased region" description="Pro residues" evidence="2">
    <location>
        <begin position="578"/>
        <end position="589"/>
    </location>
</feature>
<feature type="compositionally biased region" description="Low complexity" evidence="2">
    <location>
        <begin position="397"/>
        <end position="410"/>
    </location>
</feature>
<dbReference type="GO" id="GO:0016514">
    <property type="term" value="C:SWI/SNF complex"/>
    <property type="evidence" value="ECO:0007669"/>
    <property type="project" value="TreeGrafter"/>
</dbReference>
<feature type="compositionally biased region" description="Low complexity" evidence="2">
    <location>
        <begin position="364"/>
        <end position="389"/>
    </location>
</feature>
<dbReference type="EMBL" id="CAJOBB010000810">
    <property type="protein sequence ID" value="CAF3756296.1"/>
    <property type="molecule type" value="Genomic_DNA"/>
</dbReference>
<gene>
    <name evidence="3" type="ORF">IZO911_LOCUS16981</name>
    <name evidence="4" type="ORF">KXQ929_LOCUS14534</name>
</gene>
<reference evidence="3" key="1">
    <citation type="submission" date="2021-02" db="EMBL/GenBank/DDBJ databases">
        <authorList>
            <person name="Nowell W R."/>
        </authorList>
    </citation>
    <scope>NUCLEOTIDE SEQUENCE</scope>
</reference>
<dbReference type="Proteomes" id="UP000663868">
    <property type="component" value="Unassembled WGS sequence"/>
</dbReference>
<keyword evidence="1" id="KW-0175">Coiled coil</keyword>
<feature type="compositionally biased region" description="Polar residues" evidence="2">
    <location>
        <begin position="520"/>
        <end position="544"/>
    </location>
</feature>
<feature type="compositionally biased region" description="Low complexity" evidence="2">
    <location>
        <begin position="338"/>
        <end position="350"/>
    </location>
</feature>
<feature type="region of interest" description="Disordered" evidence="2">
    <location>
        <begin position="1"/>
        <end position="86"/>
    </location>
</feature>
<feature type="compositionally biased region" description="Low complexity" evidence="2">
    <location>
        <begin position="480"/>
        <end position="494"/>
    </location>
</feature>
<dbReference type="AlphaFoldDB" id="A0A814G451"/>
<evidence type="ECO:0000313" key="4">
    <source>
        <dbReference type="EMBL" id="CAF3756296.1"/>
    </source>
</evidence>
<sequence length="589" mass="66785">MSQNSGPFLVSSHGHPAYNPRLPSSSSSSKRIGNSPISTSHSSSTSTGSNMNIPSIHPTMRSNNSMGSMKSSPINMNPLDKSNSLPYSSRYNTRKTWSMPRNFHDKNVRTHDEHESLYHRSGLVTHNIPSDSINKTPFTIEPSIDDNDEADEIYFSSRHIAAARFQRNQRCIHEIFNQVCIPDLRSNVSVDRILTLRRQVNALKTHRETFEKDLNDLEEKHLDKKRKFQELNEKFYNEYTEASSTNLTEEKMNEILQKYESMEKQQKEKQLVLQQQLQAQPQLPETVASVAQTQPLLSTITVSQPTTPVLTKTESTPAVETSEQQTSALLSTEHTQLPSSETVSTSIPSSHPISNPLPVSQAISTQLPTTQPIQSQTPPSQPQFSPKPSAMQQNPLSTHPQQSTPTPTSQGYPMMHPGSGYVSAPGYGHSQQVQYRPPMHQRSAQYSSNVPWQQQQQQWQTNTYDPRYYNSYPPNVPWSQQQQQQWQTNQHQQQMGMASQMRGSHHHQQQPQMHPHYGYSGTTPTWNSGAHPSQQYGYPQNPSYDPSLVSAHPQQQQQQQQYYSPSQSHNPSQSYEYGPPPQQPPQQIN</sequence>
<feature type="region of interest" description="Disordered" evidence="2">
    <location>
        <begin position="476"/>
        <end position="589"/>
    </location>
</feature>
<dbReference type="GO" id="GO:0031492">
    <property type="term" value="F:nucleosomal DNA binding"/>
    <property type="evidence" value="ECO:0007669"/>
    <property type="project" value="TreeGrafter"/>
</dbReference>